<organism evidence="1 2">
    <name type="scientific">Nonomuraea angiospora</name>
    <dbReference type="NCBI Taxonomy" id="46172"/>
    <lineage>
        <taxon>Bacteria</taxon>
        <taxon>Bacillati</taxon>
        <taxon>Actinomycetota</taxon>
        <taxon>Actinomycetes</taxon>
        <taxon>Streptosporangiales</taxon>
        <taxon>Streptosporangiaceae</taxon>
        <taxon>Nonomuraea</taxon>
    </lineage>
</organism>
<gene>
    <name evidence="1" type="ORF">H4W80_000477</name>
</gene>
<keyword evidence="2" id="KW-1185">Reference proteome</keyword>
<protein>
    <submittedName>
        <fullName evidence="1">Uncharacterized protein</fullName>
    </submittedName>
</protein>
<accession>A0ABR9LNI3</accession>
<evidence type="ECO:0000313" key="1">
    <source>
        <dbReference type="EMBL" id="MBE1582219.1"/>
    </source>
</evidence>
<reference evidence="1 2" key="1">
    <citation type="submission" date="2020-10" db="EMBL/GenBank/DDBJ databases">
        <title>Sequencing the genomes of 1000 actinobacteria strains.</title>
        <authorList>
            <person name="Klenk H.-P."/>
        </authorList>
    </citation>
    <scope>NUCLEOTIDE SEQUENCE [LARGE SCALE GENOMIC DNA]</scope>
    <source>
        <strain evidence="1 2">DSM 43173</strain>
    </source>
</reference>
<name>A0ABR9LNI3_9ACTN</name>
<evidence type="ECO:0000313" key="2">
    <source>
        <dbReference type="Proteomes" id="UP000633509"/>
    </source>
</evidence>
<comment type="caution">
    <text evidence="1">The sequence shown here is derived from an EMBL/GenBank/DDBJ whole genome shotgun (WGS) entry which is preliminary data.</text>
</comment>
<dbReference type="Proteomes" id="UP000633509">
    <property type="component" value="Unassembled WGS sequence"/>
</dbReference>
<sequence>MAREAGVSVLTVYSVYGNKAACPVPWPMPPACRPTPRGNSPNWRRRTRRPGDIYAGLCNIDVYTTLTTERGWSPDRVEQWWGDILARELLN</sequence>
<proteinExistence type="predicted"/>
<dbReference type="EMBL" id="JADBEK010000001">
    <property type="protein sequence ID" value="MBE1582219.1"/>
    <property type="molecule type" value="Genomic_DNA"/>
</dbReference>